<reference evidence="1" key="1">
    <citation type="submission" date="2020-05" db="EMBL/GenBank/DDBJ databases">
        <title>Phylogenomic resolution of chytrid fungi.</title>
        <authorList>
            <person name="Stajich J.E."/>
            <person name="Amses K."/>
            <person name="Simmons R."/>
            <person name="Seto K."/>
            <person name="Myers J."/>
            <person name="Bonds A."/>
            <person name="Quandt C.A."/>
            <person name="Barry K."/>
            <person name="Liu P."/>
            <person name="Grigoriev I."/>
            <person name="Longcore J.E."/>
            <person name="James T.Y."/>
        </authorList>
    </citation>
    <scope>NUCLEOTIDE SEQUENCE</scope>
    <source>
        <strain evidence="1">JEL0318</strain>
    </source>
</reference>
<keyword evidence="2" id="KW-1185">Reference proteome</keyword>
<evidence type="ECO:0000313" key="1">
    <source>
        <dbReference type="EMBL" id="KAJ3054404.1"/>
    </source>
</evidence>
<name>A0AAD5X807_9FUNG</name>
<organism evidence="1 2">
    <name type="scientific">Rhizophlyctis rosea</name>
    <dbReference type="NCBI Taxonomy" id="64517"/>
    <lineage>
        <taxon>Eukaryota</taxon>
        <taxon>Fungi</taxon>
        <taxon>Fungi incertae sedis</taxon>
        <taxon>Chytridiomycota</taxon>
        <taxon>Chytridiomycota incertae sedis</taxon>
        <taxon>Chytridiomycetes</taxon>
        <taxon>Rhizophlyctidales</taxon>
        <taxon>Rhizophlyctidaceae</taxon>
        <taxon>Rhizophlyctis</taxon>
    </lineage>
</organism>
<comment type="caution">
    <text evidence="1">The sequence shown here is derived from an EMBL/GenBank/DDBJ whole genome shotgun (WGS) entry which is preliminary data.</text>
</comment>
<dbReference type="Proteomes" id="UP001212841">
    <property type="component" value="Unassembled WGS sequence"/>
</dbReference>
<sequence length="418" mass="45339">MTISFENLDEFRASVDQPDTDHVVFLYFHGPVTGSLHTYETKTALDQARSQVDSINRTSHRRLSALYITTDFTSSCLARQPNSQTTNPSSSSTTSPFFKLTSAIETLKSLSDRCTNLLSGDALRQQLIDIASVVMACVTEDVITVSILEGFDQAFSDIGSKLSEIGFGPESGKVAKLVVVGNSLGGALATMYFADLHHRPLSQTTPTSLSKSINTSHHVLPPNVESLNCMELHSFVTLGCHLLWCLDLATVRWPKFVDIEHGELGKCAGLAAKDCVIGVERTDSGVGNEIFAVQDEETVSVGDSGCDLAFDDPVKPSKKPKWLNIIYTSDAFSHPLHPIFSDTAVEEVQLPGATVPPLGETLWNRVKERNVRGVCGAVVGNLSARVGSMFAAISLAYVKDEGVWERVGGRFRDIVEGE</sequence>
<evidence type="ECO:0000313" key="2">
    <source>
        <dbReference type="Proteomes" id="UP001212841"/>
    </source>
</evidence>
<proteinExistence type="predicted"/>
<protein>
    <submittedName>
        <fullName evidence="1">Uncharacterized protein</fullName>
    </submittedName>
</protein>
<dbReference type="AlphaFoldDB" id="A0AAD5X807"/>
<gene>
    <name evidence="1" type="ORF">HK097_001875</name>
</gene>
<accession>A0AAD5X807</accession>
<dbReference type="EMBL" id="JADGJD010000139">
    <property type="protein sequence ID" value="KAJ3054404.1"/>
    <property type="molecule type" value="Genomic_DNA"/>
</dbReference>